<feature type="disulfide bond" evidence="10">
    <location>
        <begin position="605"/>
        <end position="632"/>
    </location>
</feature>
<keyword evidence="14" id="KW-1185">Reference proteome</keyword>
<dbReference type="Gene3D" id="2.10.25.10">
    <property type="entry name" value="Laminin"/>
    <property type="match status" value="4"/>
</dbReference>
<feature type="disulfide bond" evidence="10">
    <location>
        <begin position="1653"/>
        <end position="1680"/>
    </location>
</feature>
<dbReference type="Pfam" id="PF12947">
    <property type="entry name" value="EGF_3"/>
    <property type="match status" value="1"/>
</dbReference>
<dbReference type="EMBL" id="OV696698">
    <property type="protein sequence ID" value="CAH1243596.1"/>
    <property type="molecule type" value="Genomic_DNA"/>
</dbReference>
<evidence type="ECO:0000256" key="10">
    <source>
        <dbReference type="PROSITE-ProRule" id="PRU00302"/>
    </source>
</evidence>
<feature type="domain" description="Sushi" evidence="12">
    <location>
        <begin position="519"/>
        <end position="576"/>
    </location>
</feature>
<feature type="disulfide bond" evidence="10">
    <location>
        <begin position="547"/>
        <end position="574"/>
    </location>
</feature>
<feature type="domain" description="Sushi" evidence="12">
    <location>
        <begin position="1741"/>
        <end position="1798"/>
    </location>
</feature>
<feature type="domain" description="Sushi" evidence="12">
    <location>
        <begin position="401"/>
        <end position="460"/>
    </location>
</feature>
<feature type="domain" description="EGF-like" evidence="11">
    <location>
        <begin position="125"/>
        <end position="166"/>
    </location>
</feature>
<evidence type="ECO:0000256" key="6">
    <source>
        <dbReference type="ARBA" id="ARBA00023136"/>
    </source>
</evidence>
<keyword evidence="4" id="KW-0732">Signal</keyword>
<feature type="disulfide bond" evidence="10">
    <location>
        <begin position="2350"/>
        <end position="2377"/>
    </location>
</feature>
<feature type="disulfide bond" evidence="9">
    <location>
        <begin position="2546"/>
        <end position="2555"/>
    </location>
</feature>
<feature type="domain" description="Sushi" evidence="12">
    <location>
        <begin position="2089"/>
        <end position="2146"/>
    </location>
</feature>
<feature type="disulfide bond" evidence="10">
    <location>
        <begin position="1196"/>
        <end position="1223"/>
    </location>
</feature>
<dbReference type="PROSITE" id="PS50923">
    <property type="entry name" value="SUSHI"/>
    <property type="match status" value="42"/>
</dbReference>
<feature type="disulfide bond" evidence="10">
    <location>
        <begin position="720"/>
        <end position="747"/>
    </location>
</feature>
<feature type="disulfide bond" evidence="9">
    <location>
        <begin position="2560"/>
        <end position="2570"/>
    </location>
</feature>
<accession>A0A8J9YXS8</accession>
<evidence type="ECO:0000256" key="8">
    <source>
        <dbReference type="ARBA" id="ARBA00023180"/>
    </source>
</evidence>
<dbReference type="InterPro" id="IPR000152">
    <property type="entry name" value="EGF-type_Asp/Asn_hydroxyl_site"/>
</dbReference>
<keyword evidence="6" id="KW-0472">Membrane</keyword>
<evidence type="ECO:0000256" key="5">
    <source>
        <dbReference type="ARBA" id="ARBA00022737"/>
    </source>
</evidence>
<feature type="disulfide bond" evidence="10">
    <location>
        <begin position="2233"/>
        <end position="2260"/>
    </location>
</feature>
<evidence type="ECO:0000313" key="13">
    <source>
        <dbReference type="EMBL" id="CAH1243596.1"/>
    </source>
</evidence>
<evidence type="ECO:0000313" key="14">
    <source>
        <dbReference type="Proteomes" id="UP000838412"/>
    </source>
</evidence>
<feature type="disulfide bond" evidence="10">
    <location>
        <begin position="1595"/>
        <end position="1622"/>
    </location>
</feature>
<feature type="domain" description="Sushi" evidence="12">
    <location>
        <begin position="866"/>
        <end position="934"/>
    </location>
</feature>
<feature type="domain" description="Sushi" evidence="12">
    <location>
        <begin position="577"/>
        <end position="634"/>
    </location>
</feature>
<dbReference type="Pfam" id="PF00084">
    <property type="entry name" value="Sushi"/>
    <property type="match status" value="42"/>
</dbReference>
<feature type="domain" description="Sushi" evidence="12">
    <location>
        <begin position="1509"/>
        <end position="1566"/>
    </location>
</feature>
<feature type="disulfide bond" evidence="10">
    <location>
        <begin position="1363"/>
        <end position="1390"/>
    </location>
</feature>
<feature type="domain" description="Sushi" evidence="12">
    <location>
        <begin position="226"/>
        <end position="283"/>
    </location>
</feature>
<feature type="domain" description="Sushi" evidence="12">
    <location>
        <begin position="2380"/>
        <end position="2437"/>
    </location>
</feature>
<feature type="domain" description="Sushi" evidence="12">
    <location>
        <begin position="750"/>
        <end position="807"/>
    </location>
</feature>
<dbReference type="OrthoDB" id="6515930at2759"/>
<dbReference type="FunFam" id="2.10.25.10:FF:000038">
    <property type="entry name" value="Fibrillin 2"/>
    <property type="match status" value="1"/>
</dbReference>
<feature type="disulfide bond" evidence="10">
    <location>
        <begin position="836"/>
        <end position="863"/>
    </location>
</feature>
<feature type="disulfide bond" evidence="10">
    <location>
        <begin position="2292"/>
        <end position="2319"/>
    </location>
</feature>
<feature type="domain" description="Sushi" evidence="12">
    <location>
        <begin position="1625"/>
        <end position="1682"/>
    </location>
</feature>
<feature type="disulfide bond" evidence="10">
    <location>
        <begin position="1885"/>
        <end position="1912"/>
    </location>
</feature>
<feature type="disulfide bond" evidence="10">
    <location>
        <begin position="1943"/>
        <end position="1970"/>
    </location>
</feature>
<dbReference type="GO" id="GO:0016020">
    <property type="term" value="C:membrane"/>
    <property type="evidence" value="ECO:0007669"/>
    <property type="project" value="UniProtKB-SubCell"/>
</dbReference>
<feature type="domain" description="Sushi" evidence="12">
    <location>
        <begin position="808"/>
        <end position="865"/>
    </location>
</feature>
<dbReference type="InterPro" id="IPR035976">
    <property type="entry name" value="Sushi/SCR/CCP_sf"/>
</dbReference>
<feature type="disulfide bond" evidence="10">
    <location>
        <begin position="2175"/>
        <end position="2202"/>
    </location>
</feature>
<feature type="disulfide bond" evidence="10">
    <location>
        <begin position="96"/>
        <end position="123"/>
    </location>
</feature>
<dbReference type="InterPro" id="IPR001881">
    <property type="entry name" value="EGF-like_Ca-bd_dom"/>
</dbReference>
<feature type="disulfide bond" evidence="10">
    <location>
        <begin position="1537"/>
        <end position="1564"/>
    </location>
</feature>
<feature type="domain" description="Sushi" evidence="12">
    <location>
        <begin position="1683"/>
        <end position="1740"/>
    </location>
</feature>
<feature type="disulfide bond" evidence="9">
    <location>
        <begin position="2528"/>
        <end position="2538"/>
    </location>
</feature>
<feature type="domain" description="Sushi" evidence="12">
    <location>
        <begin position="2147"/>
        <end position="2204"/>
    </location>
</feature>
<feature type="domain" description="EGF-like" evidence="11">
    <location>
        <begin position="2524"/>
        <end position="2556"/>
    </location>
</feature>
<feature type="disulfide bond" evidence="10">
    <location>
        <begin position="2117"/>
        <end position="2144"/>
    </location>
</feature>
<dbReference type="Gene3D" id="2.10.70.10">
    <property type="entry name" value="Complement Module, domain 1"/>
    <property type="match status" value="42"/>
</dbReference>
<proteinExistence type="predicted"/>
<feature type="domain" description="Sushi" evidence="12">
    <location>
        <begin position="67"/>
        <end position="125"/>
    </location>
</feature>
<dbReference type="PROSITE" id="PS00022">
    <property type="entry name" value="EGF_1"/>
    <property type="match status" value="1"/>
</dbReference>
<evidence type="ECO:0000256" key="2">
    <source>
        <dbReference type="ARBA" id="ARBA00022536"/>
    </source>
</evidence>
<dbReference type="CDD" id="cd00054">
    <property type="entry name" value="EGF_CA"/>
    <property type="match status" value="2"/>
</dbReference>
<feature type="disulfide bond" evidence="10">
    <location>
        <begin position="371"/>
        <end position="398"/>
    </location>
</feature>
<feature type="domain" description="Sushi" evidence="12">
    <location>
        <begin position="168"/>
        <end position="225"/>
    </location>
</feature>
<feature type="domain" description="Sushi" evidence="12">
    <location>
        <begin position="935"/>
        <end position="992"/>
    </location>
</feature>
<evidence type="ECO:0000256" key="9">
    <source>
        <dbReference type="PROSITE-ProRule" id="PRU00076"/>
    </source>
</evidence>
<feature type="domain" description="Sushi" evidence="12">
    <location>
        <begin position="284"/>
        <end position="342"/>
    </location>
</feature>
<dbReference type="InterPro" id="IPR024731">
    <property type="entry name" value="NELL2-like_EGF"/>
</dbReference>
<feature type="disulfide bond" evidence="10">
    <location>
        <begin position="1080"/>
        <end position="1107"/>
    </location>
</feature>
<feature type="disulfide bond" evidence="10">
    <location>
        <begin position="963"/>
        <end position="990"/>
    </location>
</feature>
<feature type="disulfide bond" evidence="10">
    <location>
        <begin position="254"/>
        <end position="281"/>
    </location>
</feature>
<feature type="disulfide bond" evidence="10">
    <location>
        <begin position="1827"/>
        <end position="1854"/>
    </location>
</feature>
<feature type="domain" description="Sushi" evidence="12">
    <location>
        <begin position="1451"/>
        <end position="1508"/>
    </location>
</feature>
<keyword evidence="5" id="KW-0677">Repeat</keyword>
<feature type="domain" description="Sushi" evidence="12">
    <location>
        <begin position="692"/>
        <end position="749"/>
    </location>
</feature>
<name>A0A8J9YXS8_BRALA</name>
<dbReference type="PANTHER" id="PTHR45656">
    <property type="entry name" value="PROTEIN CBR-CLEC-78"/>
    <property type="match status" value="1"/>
</dbReference>
<dbReference type="Pfam" id="PF00008">
    <property type="entry name" value="EGF"/>
    <property type="match status" value="1"/>
</dbReference>
<feature type="domain" description="Sushi" evidence="12">
    <location>
        <begin position="1393"/>
        <end position="1450"/>
    </location>
</feature>
<dbReference type="SMART" id="SM00179">
    <property type="entry name" value="EGF_CA"/>
    <property type="match status" value="2"/>
</dbReference>
<feature type="disulfide bond" evidence="10">
    <location>
        <begin position="1421"/>
        <end position="1448"/>
    </location>
</feature>
<dbReference type="Proteomes" id="UP000838412">
    <property type="component" value="Chromosome 13"/>
</dbReference>
<feature type="disulfide bond" evidence="10">
    <location>
        <begin position="2059"/>
        <end position="2086"/>
    </location>
</feature>
<feature type="domain" description="Sushi" evidence="12">
    <location>
        <begin position="1343"/>
        <end position="1392"/>
    </location>
</feature>
<feature type="disulfide bond" evidence="9">
    <location>
        <begin position="2578"/>
        <end position="2587"/>
    </location>
</feature>
<feature type="domain" description="EGF-like" evidence="11">
    <location>
        <begin position="2557"/>
        <end position="2588"/>
    </location>
</feature>
<keyword evidence="2 9" id="KW-0245">EGF-like domain</keyword>
<comment type="caution">
    <text evidence="9">Lacks conserved residue(s) required for the propagation of feature annotation.</text>
</comment>
<dbReference type="SUPFAM" id="SSF57535">
    <property type="entry name" value="Complement control module/SCR domain"/>
    <property type="match status" value="42"/>
</dbReference>
<dbReference type="GO" id="GO:0005509">
    <property type="term" value="F:calcium ion binding"/>
    <property type="evidence" value="ECO:0007669"/>
    <property type="project" value="InterPro"/>
</dbReference>
<gene>
    <name evidence="13" type="primary">CR1</name>
    <name evidence="13" type="ORF">BLAG_LOCUS6522</name>
</gene>
<protein>
    <submittedName>
        <fullName evidence="13">CR1 protein</fullName>
    </submittedName>
</protein>
<evidence type="ECO:0000256" key="4">
    <source>
        <dbReference type="ARBA" id="ARBA00022729"/>
    </source>
</evidence>
<dbReference type="CDD" id="cd00033">
    <property type="entry name" value="CCP"/>
    <property type="match status" value="42"/>
</dbReference>
<dbReference type="PROSITE" id="PS01187">
    <property type="entry name" value="EGF_CA"/>
    <property type="match status" value="1"/>
</dbReference>
<feature type="domain" description="Sushi" evidence="12">
    <location>
        <begin position="1168"/>
        <end position="1225"/>
    </location>
</feature>
<feature type="domain" description="Sushi" evidence="12">
    <location>
        <begin position="2031"/>
        <end position="2088"/>
    </location>
</feature>
<feature type="domain" description="Sushi" evidence="12">
    <location>
        <begin position="1857"/>
        <end position="1914"/>
    </location>
</feature>
<dbReference type="PROSITE" id="PS50026">
    <property type="entry name" value="EGF_3"/>
    <property type="match status" value="3"/>
</dbReference>
<dbReference type="FunFam" id="2.10.70.10:FF:000014">
    <property type="entry name" value="Membrane cofactor protein"/>
    <property type="match status" value="2"/>
</dbReference>
<dbReference type="SMART" id="SM00032">
    <property type="entry name" value="CCP"/>
    <property type="match status" value="42"/>
</dbReference>
<comment type="subcellular location">
    <subcellularLocation>
        <location evidence="1">Membrane</location>
    </subcellularLocation>
</comment>
<evidence type="ECO:0000256" key="3">
    <source>
        <dbReference type="ARBA" id="ARBA00022659"/>
    </source>
</evidence>
<feature type="domain" description="Sushi" evidence="12">
    <location>
        <begin position="1915"/>
        <end position="1972"/>
    </location>
</feature>
<feature type="domain" description="Sushi" evidence="12">
    <location>
        <begin position="1973"/>
        <end position="2030"/>
    </location>
</feature>
<feature type="domain" description="Sushi" evidence="12">
    <location>
        <begin position="1110"/>
        <end position="1167"/>
    </location>
</feature>
<feature type="domain" description="Sushi" evidence="12">
    <location>
        <begin position="461"/>
        <end position="518"/>
    </location>
</feature>
<dbReference type="InterPro" id="IPR018097">
    <property type="entry name" value="EGF_Ca-bd_CS"/>
</dbReference>
<reference evidence="13" key="1">
    <citation type="submission" date="2022-01" db="EMBL/GenBank/DDBJ databases">
        <authorList>
            <person name="Braso-Vives M."/>
        </authorList>
    </citation>
    <scope>NUCLEOTIDE SEQUENCE</scope>
</reference>
<feature type="disulfide bond" evidence="10">
    <location>
        <begin position="662"/>
        <end position="689"/>
    </location>
</feature>
<feature type="domain" description="Sushi" evidence="12">
    <location>
        <begin position="2438"/>
        <end position="2494"/>
    </location>
</feature>
<feature type="domain" description="Sushi" evidence="12">
    <location>
        <begin position="2205"/>
        <end position="2262"/>
    </location>
</feature>
<feature type="disulfide bond" evidence="10">
    <location>
        <begin position="1254"/>
        <end position="1281"/>
    </location>
</feature>
<feature type="disulfide bond" evidence="10">
    <location>
        <begin position="1769"/>
        <end position="1796"/>
    </location>
</feature>
<feature type="domain" description="Sushi" evidence="12">
    <location>
        <begin position="1052"/>
        <end position="1109"/>
    </location>
</feature>
<feature type="disulfide bond" evidence="10">
    <location>
        <begin position="313"/>
        <end position="340"/>
    </location>
</feature>
<feature type="domain" description="Sushi" evidence="12">
    <location>
        <begin position="8"/>
        <end position="66"/>
    </location>
</feature>
<feature type="domain" description="Sushi" evidence="12">
    <location>
        <begin position="635"/>
        <end position="691"/>
    </location>
</feature>
<evidence type="ECO:0000256" key="7">
    <source>
        <dbReference type="ARBA" id="ARBA00023157"/>
    </source>
</evidence>
<dbReference type="InterPro" id="IPR051277">
    <property type="entry name" value="SEZ6_CSMD_C4BPB_Regulators"/>
</dbReference>
<feature type="domain" description="Sushi" evidence="12">
    <location>
        <begin position="993"/>
        <end position="1051"/>
    </location>
</feature>
<feature type="disulfide bond" evidence="10">
    <location>
        <begin position="196"/>
        <end position="223"/>
    </location>
</feature>
<dbReference type="PANTHER" id="PTHR45656:SF4">
    <property type="entry name" value="PROTEIN CBR-CLEC-78"/>
    <property type="match status" value="1"/>
</dbReference>
<keyword evidence="3 10" id="KW-0768">Sushi</keyword>
<feature type="disulfide bond" evidence="10">
    <location>
        <begin position="37"/>
        <end position="64"/>
    </location>
</feature>
<dbReference type="PROSITE" id="PS00010">
    <property type="entry name" value="ASX_HYDROXYL"/>
    <property type="match status" value="1"/>
</dbReference>
<feature type="domain" description="Sushi" evidence="12">
    <location>
        <begin position="1284"/>
        <end position="1341"/>
    </location>
</feature>
<feature type="disulfide bond" evidence="10">
    <location>
        <begin position="1479"/>
        <end position="1506"/>
    </location>
</feature>
<evidence type="ECO:0000256" key="1">
    <source>
        <dbReference type="ARBA" id="ARBA00004370"/>
    </source>
</evidence>
<keyword evidence="8" id="KW-0325">Glycoprotein</keyword>
<feature type="disulfide bond" evidence="10">
    <location>
        <begin position="778"/>
        <end position="805"/>
    </location>
</feature>
<sequence>MKGRMLISGCVSLPPRPRNGSIIGNDTSMGSRIVYRCDTGYELDGLPYRECLLDTSWSGEAAGCKKRSCGPPPSVFWGRPVGASGYRYQDTVRYRCNHGYQLDKDTMLTCGPEGLWEGDRPTCLDVDECAADDLHTCSAHADCTNTPGDYTCQCRLGFTGDGRTCKVVTCDPPSELPNGRISGSSYEFNHTLEYKCNTGYVLNGTDDRTCLASGEWSDKIPFCQPVNCGQPDSIENGIMIGIFLTYQSSVQYHCEQGYTLVGASSRVCQANGRWGGDAPYCERISCGPPRKVEHSFLFSDGDYKYGSVVSFACDKGFDLEGTASQMCQANGTWSGEAPKCERISCGQPAEIQHGSLAVGDVRYESIVRYDCDVGHILIGNDTRTCDSDGRWKPGPPQCTPIRCDHPPKIMHGIIISSSDISVYESVITYNCEPGYVIQGESNMTCLADGSWSCQPPTCVAISCGAPPEFPHAKAVGEIYTFKSKVQYVCEPGYESDKPADSTCMANKSWSVPVVNCNPVSCGKPDDVENAFVKGSSFTYRSIITYHCIEGYVLVGEGIQECQANRSWNGATPHCERAPCKPPPALKYGQPLALNLKYGDTVQYDCDKGFELVSTGRRKCLADGTWSEEEVQCEPVQCSVPSLHHGSIHGADFHYGKTVRFKCNEGYVLDGAEAATCEADRSWSHALPSCQPVSCGRPALVGNGTLIGGNFDFQGEVTYTCDKGYYLVGNSRRRCLANKTWSGKTPECEPVSCGNPPKLQYGSNKVPNIHYKGVVQYRCYLGWTLKGGSSQTCLSDGRWSGSPPVCEPVSCGEPPTVENGVVKGTNFSYTSVVRYECDHGYELQGNGTRVCLAEGEWSQSNAFCRAISCGPPPTVDNGRFVGNNFTYGRSVLYKCDEGYELAENSKNLTWCGADGLWSDWKDESDETDKPPTCQPVSCKHPPSVDNGLIGISDFKFQSVIHYKCNTGYVLKGASERTCQANRTWSGPEPKCDPVYCGSPPNITNGLVQGQYFYYLGFVKYSCRLGYRLEGEKEKYHCQDDGTWEEPPPTCSPVSCGQPDNIDNGRIDGQNFTYGGVVSYHCEDGHKLQDIGQRVCLESGSWNGTSPLCEAVSCGRPAEILYGSADGTNFRFKSTVIYSCIPGYELKGANERMCQADKTWLGEEPTCEPVSCPEPPEIDHGSKSGGSYIFGSNVTYTCDVGYKLTGTGNATCQEDRTWSHPLPKCVIVSCVVPDPITNGGVVGSEYTYGSTIQYQCEEGYLLQGGSKRTCQEDGMWNVPPPSCVPILCIPPIHIMAGVITGQDHTFGSIIQYSCKVGYELQGQRERRCQANASWSGRAPQCRPSVHNGKVHSGQLTYLQTISYICDLGYELTGEATRTCQADQTWSGLPPTCRPVNCGQPGPIKHGEVQGRDFTYQQSVVYTCNKGYKLKGVARRTCGEDRQWSDEEPQCLAVSCGQPEALTNGLIRGTDFTYGNSVSYGCTSGFELYGPETRHCQADQTWSGQPPTCAPVNCGQPGDVLNGYLKGSDYTYQQSVVYYCMEGYNLVGEARRTCREDRKWSGEEPQCSPVSCWQPGTITNGRLEGRDFTYNQTVTYRCDVGFELHGAKQRRCLATRAWSGQTPSCDPVSCGQPGSVTNSEIQGSTFTYLESVTYVCNKGYEMVGEAKRTCQEDRTWSGVEPSCLPVTCGEPNALSHGTLQGTDFTYGKTVSYKCDTGFQLQGLNQRTCQADKTWGGEAPTCTPVSCGQPQPVLHGIVNGSDFTYQQTVVYRCKEGYDLMGEAKRICGADKRWSGEEPKCEPVQCGKPQSIPDGLLVGEDFSYGKTVTFKCNSGFELDGHDSRICQANKTWSGLSPTCSPVNCGQPNPVSNGMFNGSVFTYRQTVVYKCNNGYELLGDTKRTCREDRKWSGKEPKCKAISCGQPEDVAHATTEGTDFTYGKSVTYKCEEGFKLLGLEVRTCQANRTWSSDKPECMPLHCPPPTAITNGTVLGSDFTYRQTVRYVCDSGFELKGNQERLCQADQTWRGELPVCVPVDCGKPETLPNGQYTGSDFTYQQKIVYTCNEGYRLLGKAEKVCQSNREWTTGLPQCVLITCDTVGPFTNGVIIGKNFSYSQKIQFQCNSGYELQGVSERSCQADGLWSGTQPACVPVSCGAPPQLLHGFVNGTDHTYKQKVEYTCDTGYVMEGGAQLQCQADKSWSGTAPICKRVYCGRPPDVPHCDIIDNGHYYGDVQVYICHEGYVLEGPSSRTCTETGTWSVYSPRCQPVSCGPPPPVTNAEIQVDSFLYGLGLARVQCATGYILVGEPIRSCLPNGSWSGRTPECNKVQCPAIFAPLNGQVTGTGHSYGDVVVFGCNAGFKQKGALDSKCTEMGTWSHPRPTCVALECPPPVLPPHLFLSTQNYQVGSSLRLKSEEGYRLVGDDTITCQLNQTWSRLKAVPIRIKCGRPVTPANGAVRGLRYEYGDTVTFSCRSGYVLEGSRDATCLHTERWSSQPRCKAYCVHGCHNGGECIRPNTCSCQQGYRGPSCELAFCVLPCLHGGKCVGPYKCQCPPGYTGSRCERAVCRKPCQNGGRCMRPNMCSCPTGFRPPDCSREIDRRYRDYYRQQYH</sequence>
<evidence type="ECO:0000259" key="11">
    <source>
        <dbReference type="PROSITE" id="PS50026"/>
    </source>
</evidence>
<dbReference type="SMART" id="SM00181">
    <property type="entry name" value="EGF"/>
    <property type="match status" value="4"/>
</dbReference>
<organism evidence="13 14">
    <name type="scientific">Branchiostoma lanceolatum</name>
    <name type="common">Common lancelet</name>
    <name type="synonym">Amphioxus lanceolatum</name>
    <dbReference type="NCBI Taxonomy" id="7740"/>
    <lineage>
        <taxon>Eukaryota</taxon>
        <taxon>Metazoa</taxon>
        <taxon>Chordata</taxon>
        <taxon>Cephalochordata</taxon>
        <taxon>Leptocardii</taxon>
        <taxon>Amphioxiformes</taxon>
        <taxon>Branchiostomatidae</taxon>
        <taxon>Branchiostoma</taxon>
    </lineage>
</organism>
<feature type="disulfide bond" evidence="10">
    <location>
        <begin position="431"/>
        <end position="458"/>
    </location>
</feature>
<feature type="domain" description="Sushi" evidence="12">
    <location>
        <begin position="2322"/>
        <end position="2379"/>
    </location>
</feature>
<feature type="disulfide bond" evidence="10">
    <location>
        <begin position="489"/>
        <end position="516"/>
    </location>
</feature>
<feature type="disulfide bond" evidence="10">
    <location>
        <begin position="1138"/>
        <end position="1165"/>
    </location>
</feature>
<feature type="domain" description="Sushi" evidence="12">
    <location>
        <begin position="2263"/>
        <end position="2321"/>
    </location>
</feature>
<dbReference type="FunFam" id="2.10.70.10:FF:000011">
    <property type="entry name" value="CUB and sushi domain-containing protein 3 isoform A"/>
    <property type="match status" value="15"/>
</dbReference>
<keyword evidence="7 9" id="KW-1015">Disulfide bond</keyword>
<feature type="domain" description="Sushi" evidence="12">
    <location>
        <begin position="1567"/>
        <end position="1624"/>
    </location>
</feature>
<feature type="domain" description="Sushi" evidence="12">
    <location>
        <begin position="1799"/>
        <end position="1856"/>
    </location>
</feature>
<dbReference type="InterPro" id="IPR000436">
    <property type="entry name" value="Sushi_SCR_CCP_dom"/>
</dbReference>
<dbReference type="SUPFAM" id="SSF57196">
    <property type="entry name" value="EGF/Laminin"/>
    <property type="match status" value="2"/>
</dbReference>
<feature type="disulfide bond" evidence="10">
    <location>
        <begin position="2001"/>
        <end position="2028"/>
    </location>
</feature>
<feature type="domain" description="Sushi" evidence="12">
    <location>
        <begin position="1226"/>
        <end position="1283"/>
    </location>
</feature>
<feature type="disulfide bond" evidence="10">
    <location>
        <begin position="1312"/>
        <end position="1339"/>
    </location>
</feature>
<feature type="domain" description="Sushi" evidence="12">
    <location>
        <begin position="343"/>
        <end position="400"/>
    </location>
</feature>
<dbReference type="PROSITE" id="PS01186">
    <property type="entry name" value="EGF_2"/>
    <property type="match status" value="3"/>
</dbReference>
<dbReference type="InterPro" id="IPR000742">
    <property type="entry name" value="EGF"/>
</dbReference>
<evidence type="ECO:0000259" key="12">
    <source>
        <dbReference type="PROSITE" id="PS50923"/>
    </source>
</evidence>
<feature type="disulfide bond" evidence="10">
    <location>
        <begin position="1711"/>
        <end position="1738"/>
    </location>
</feature>